<dbReference type="InterPro" id="IPR027417">
    <property type="entry name" value="P-loop_NTPase"/>
</dbReference>
<feature type="compositionally biased region" description="Low complexity" evidence="1">
    <location>
        <begin position="262"/>
        <end position="271"/>
    </location>
</feature>
<evidence type="ECO:0000256" key="1">
    <source>
        <dbReference type="SAM" id="MobiDB-lite"/>
    </source>
</evidence>
<dbReference type="AlphaFoldDB" id="A0A9D2F0H4"/>
<gene>
    <name evidence="2" type="ORF">H9810_01425</name>
</gene>
<dbReference type="SUPFAM" id="SSF52540">
    <property type="entry name" value="P-loop containing nucleoside triphosphate hydrolases"/>
    <property type="match status" value="1"/>
</dbReference>
<dbReference type="Proteomes" id="UP000824031">
    <property type="component" value="Unassembled WGS sequence"/>
</dbReference>
<name>A0A9D2F0H4_9FIRM</name>
<protein>
    <submittedName>
        <fullName evidence="2">ATP-binding protein</fullName>
    </submittedName>
</protein>
<reference evidence="2" key="2">
    <citation type="submission" date="2021-04" db="EMBL/GenBank/DDBJ databases">
        <authorList>
            <person name="Gilroy R."/>
        </authorList>
    </citation>
    <scope>NUCLEOTIDE SEQUENCE</scope>
    <source>
        <strain evidence="2">3436</strain>
    </source>
</reference>
<keyword evidence="2" id="KW-0547">Nucleotide-binding</keyword>
<sequence>MKYTVTSGTIPAPVKVVLYGPEGIGKSTFASMFPDPVFLDTEGGTKRLNVARLPAPTSWQMLMDEVAEVARGNVPCGTLVIDTADWAERLCIETVCARFKVKGIEDFGYGKGYTYAKEEFARLLDALGDVLAAGKHVVITAHAQISRFEQPDAVGSYDRWTMKTSKQVAPLLREWCDMLLFANYKTVVEKSGAGANAKNKASGGKRVLYTTHNPCWDAKNRFGLPDEVPFEFASIAACITANPTPGQMPAPSASPNAAIAAPARTSTAKPTAPAPAPSERPVMVEDDPPAPTLQQMAAEAQPKIAAELDALGYPAALRDLMAANNVDDQILRHAVFQRGCYPEAMPVAQYAPELVANIVGKWPQWLDFIRENSDIPF</sequence>
<evidence type="ECO:0000313" key="3">
    <source>
        <dbReference type="Proteomes" id="UP000824031"/>
    </source>
</evidence>
<dbReference type="GO" id="GO:0005524">
    <property type="term" value="F:ATP binding"/>
    <property type="evidence" value="ECO:0007669"/>
    <property type="project" value="UniProtKB-KW"/>
</dbReference>
<comment type="caution">
    <text evidence="2">The sequence shown here is derived from an EMBL/GenBank/DDBJ whole genome shotgun (WGS) entry which is preliminary data.</text>
</comment>
<dbReference type="Pfam" id="PF13479">
    <property type="entry name" value="AAA_24"/>
    <property type="match status" value="1"/>
</dbReference>
<feature type="region of interest" description="Disordered" evidence="1">
    <location>
        <begin position="262"/>
        <end position="282"/>
    </location>
</feature>
<organism evidence="2 3">
    <name type="scientific">Candidatus Gemmiger excrementavium</name>
    <dbReference type="NCBI Taxonomy" id="2838608"/>
    <lineage>
        <taxon>Bacteria</taxon>
        <taxon>Bacillati</taxon>
        <taxon>Bacillota</taxon>
        <taxon>Clostridia</taxon>
        <taxon>Eubacteriales</taxon>
        <taxon>Gemmiger</taxon>
    </lineage>
</organism>
<reference evidence="2" key="1">
    <citation type="journal article" date="2021" name="PeerJ">
        <title>Extensive microbial diversity within the chicken gut microbiome revealed by metagenomics and culture.</title>
        <authorList>
            <person name="Gilroy R."/>
            <person name="Ravi A."/>
            <person name="Getino M."/>
            <person name="Pursley I."/>
            <person name="Horton D.L."/>
            <person name="Alikhan N.F."/>
            <person name="Baker D."/>
            <person name="Gharbi K."/>
            <person name="Hall N."/>
            <person name="Watson M."/>
            <person name="Adriaenssens E.M."/>
            <person name="Foster-Nyarko E."/>
            <person name="Jarju S."/>
            <person name="Secka A."/>
            <person name="Antonio M."/>
            <person name="Oren A."/>
            <person name="Chaudhuri R.R."/>
            <person name="La Ragione R."/>
            <person name="Hildebrand F."/>
            <person name="Pallen M.J."/>
        </authorList>
    </citation>
    <scope>NUCLEOTIDE SEQUENCE</scope>
    <source>
        <strain evidence="2">3436</strain>
    </source>
</reference>
<evidence type="ECO:0000313" key="2">
    <source>
        <dbReference type="EMBL" id="HIZ47368.1"/>
    </source>
</evidence>
<keyword evidence="2" id="KW-0067">ATP-binding</keyword>
<accession>A0A9D2F0H4</accession>
<dbReference type="EMBL" id="DXBO01000022">
    <property type="protein sequence ID" value="HIZ47368.1"/>
    <property type="molecule type" value="Genomic_DNA"/>
</dbReference>
<proteinExistence type="predicted"/>